<evidence type="ECO:0000313" key="2">
    <source>
        <dbReference type="Proteomes" id="UP000233524"/>
    </source>
</evidence>
<dbReference type="Proteomes" id="UP000233524">
    <property type="component" value="Unassembled WGS sequence"/>
</dbReference>
<gene>
    <name evidence="1" type="ORF">jhhlp_000324</name>
</gene>
<feature type="non-terminal residue" evidence="1">
    <location>
        <position position="1"/>
    </location>
</feature>
<dbReference type="EMBL" id="NLAX01000002">
    <property type="protein sequence ID" value="PKS12983.1"/>
    <property type="molecule type" value="Genomic_DNA"/>
</dbReference>
<keyword evidence="2" id="KW-1185">Reference proteome</keyword>
<name>A0A2N3NKL4_9PEZI</name>
<proteinExistence type="predicted"/>
<dbReference type="OrthoDB" id="4985585at2759"/>
<accession>A0A2N3NKL4</accession>
<organism evidence="1 2">
    <name type="scientific">Lomentospora prolificans</name>
    <dbReference type="NCBI Taxonomy" id="41688"/>
    <lineage>
        <taxon>Eukaryota</taxon>
        <taxon>Fungi</taxon>
        <taxon>Dikarya</taxon>
        <taxon>Ascomycota</taxon>
        <taxon>Pezizomycotina</taxon>
        <taxon>Sordariomycetes</taxon>
        <taxon>Hypocreomycetidae</taxon>
        <taxon>Microascales</taxon>
        <taxon>Microascaceae</taxon>
        <taxon>Lomentospora</taxon>
    </lineage>
</organism>
<evidence type="ECO:0000313" key="1">
    <source>
        <dbReference type="EMBL" id="PKS12983.1"/>
    </source>
</evidence>
<dbReference type="InParanoid" id="A0A2N3NKL4"/>
<protein>
    <submittedName>
        <fullName evidence="1">Uncharacterized protein</fullName>
    </submittedName>
</protein>
<reference evidence="1 2" key="1">
    <citation type="journal article" date="2017" name="G3 (Bethesda)">
        <title>First Draft Genome Sequence of the Pathogenic Fungus Lomentospora prolificans (Formerly Scedosporium prolificans).</title>
        <authorList>
            <person name="Luo R."/>
            <person name="Zimin A."/>
            <person name="Workman R."/>
            <person name="Fan Y."/>
            <person name="Pertea G."/>
            <person name="Grossman N."/>
            <person name="Wear M.P."/>
            <person name="Jia B."/>
            <person name="Miller H."/>
            <person name="Casadevall A."/>
            <person name="Timp W."/>
            <person name="Zhang S.X."/>
            <person name="Salzberg S.L."/>
        </authorList>
    </citation>
    <scope>NUCLEOTIDE SEQUENCE [LARGE SCALE GENOMIC DNA]</scope>
    <source>
        <strain evidence="1 2">JHH-5317</strain>
    </source>
</reference>
<comment type="caution">
    <text evidence="1">The sequence shown here is derived from an EMBL/GenBank/DDBJ whole genome shotgun (WGS) entry which is preliminary data.</text>
</comment>
<dbReference type="AlphaFoldDB" id="A0A2N3NKL4"/>
<sequence>FIADDIPSLPGRTGDVFGTYPAKAANPLTATMFMLQATEKPVPAPTFEYDEAGIVVKASTPIFIRTFVINDETGATVTVNATGDRYWIARDSTISFSTGPILCAQDLASYSKI</sequence>
<dbReference type="VEuPathDB" id="FungiDB:jhhlp_000324"/>